<accession>A0A7N0VMT5</accession>
<dbReference type="Gramene" id="Kaladp1243s0002.1.v1.1">
    <property type="protein sequence ID" value="Kaladp1243s0002.1.v1.1"/>
    <property type="gene ID" value="Kaladp1243s0002.v1.1"/>
</dbReference>
<dbReference type="AlphaFoldDB" id="A0A7N0VMT5"/>
<dbReference type="InterPro" id="IPR036464">
    <property type="entry name" value="Rubisco_LSMT_subst-bd_sf"/>
</dbReference>
<evidence type="ECO:0000313" key="1">
    <source>
        <dbReference type="EnsemblPlants" id="Kaladp1243s0002.1.v1.1"/>
    </source>
</evidence>
<name>A0A7N0VMT5_KALFE</name>
<dbReference type="EnsemblPlants" id="Kaladp1243s0002.1.v1.1">
    <property type="protein sequence ID" value="Kaladp1243s0002.1.v1.1"/>
    <property type="gene ID" value="Kaladp1243s0002.v1.1"/>
</dbReference>
<keyword evidence="2" id="KW-1185">Reference proteome</keyword>
<proteinExistence type="predicted"/>
<reference evidence="1" key="1">
    <citation type="submission" date="2021-01" db="UniProtKB">
        <authorList>
            <consortium name="EnsemblPlants"/>
        </authorList>
    </citation>
    <scope>IDENTIFICATION</scope>
</reference>
<dbReference type="Proteomes" id="UP000594263">
    <property type="component" value="Unplaced"/>
</dbReference>
<sequence length="283" mass="32111">MVRARFGKFNHSSYLPPEVAQPKQSIRSSLSESSMDGVEEFGSMVEDEERLLSLELLETDAHYQLKKKLMKLKGLDFMGVYFKNSSPNWRDETVKKLLRIARIIHMDEVELYFDGNDGSTPDEYCSPRNEIKALNEVLSVVDDALKSASLMKIGMLQGLRDLLICRIHEFAEKNRQEIVLIDNYNCSKEKALLQWGVKNDATIKLMIANVEGAGRGAIATDDLNVGDIALELPISMIITEELVYESDMVQSSISETLAQFIIISLCRRYCTILQSRMKRTTTK</sequence>
<evidence type="ECO:0000313" key="2">
    <source>
        <dbReference type="Proteomes" id="UP000594263"/>
    </source>
</evidence>
<dbReference type="InterPro" id="IPR046341">
    <property type="entry name" value="SET_dom_sf"/>
</dbReference>
<dbReference type="Gene3D" id="3.90.1420.10">
    <property type="entry name" value="Rubisco LSMT, substrate-binding domain"/>
    <property type="match status" value="1"/>
</dbReference>
<organism evidence="1 2">
    <name type="scientific">Kalanchoe fedtschenkoi</name>
    <name type="common">Lavender scallops</name>
    <name type="synonym">South American air plant</name>
    <dbReference type="NCBI Taxonomy" id="63787"/>
    <lineage>
        <taxon>Eukaryota</taxon>
        <taxon>Viridiplantae</taxon>
        <taxon>Streptophyta</taxon>
        <taxon>Embryophyta</taxon>
        <taxon>Tracheophyta</taxon>
        <taxon>Spermatophyta</taxon>
        <taxon>Magnoliopsida</taxon>
        <taxon>eudicotyledons</taxon>
        <taxon>Gunneridae</taxon>
        <taxon>Pentapetalae</taxon>
        <taxon>Saxifragales</taxon>
        <taxon>Crassulaceae</taxon>
        <taxon>Kalanchoe</taxon>
    </lineage>
</organism>
<dbReference type="SUPFAM" id="SSF82199">
    <property type="entry name" value="SET domain"/>
    <property type="match status" value="1"/>
</dbReference>
<dbReference type="Gene3D" id="3.90.1410.10">
    <property type="entry name" value="set domain protein methyltransferase, domain 1"/>
    <property type="match status" value="1"/>
</dbReference>
<protein>
    <submittedName>
        <fullName evidence="1">Uncharacterized protein</fullName>
    </submittedName>
</protein>